<evidence type="ECO:0000256" key="1">
    <source>
        <dbReference type="ARBA" id="ARBA00022723"/>
    </source>
</evidence>
<accession>S0FG04</accession>
<dbReference type="GO" id="GO:0046872">
    <property type="term" value="F:metal ion binding"/>
    <property type="evidence" value="ECO:0007669"/>
    <property type="project" value="UniProtKB-KW"/>
</dbReference>
<dbReference type="PATRIC" id="fig|1195236.3.peg.4427"/>
<organism evidence="3 4">
    <name type="scientific">Ruminiclostridium cellobioparum subsp. termitidis CT1112</name>
    <dbReference type="NCBI Taxonomy" id="1195236"/>
    <lineage>
        <taxon>Bacteria</taxon>
        <taxon>Bacillati</taxon>
        <taxon>Bacillota</taxon>
        <taxon>Clostridia</taxon>
        <taxon>Eubacteriales</taxon>
        <taxon>Oscillospiraceae</taxon>
        <taxon>Ruminiclostridium</taxon>
    </lineage>
</organism>
<gene>
    <name evidence="3" type="ORF">CTER_4251</name>
</gene>
<feature type="domain" description="Cupin type-2" evidence="2">
    <location>
        <begin position="33"/>
        <end position="99"/>
    </location>
</feature>
<dbReference type="Pfam" id="PF07883">
    <property type="entry name" value="Cupin_2"/>
    <property type="match status" value="1"/>
</dbReference>
<proteinExistence type="predicted"/>
<comment type="caution">
    <text evidence="3">The sequence shown here is derived from an EMBL/GenBank/DDBJ whole genome shotgun (WGS) entry which is preliminary data.</text>
</comment>
<dbReference type="Proteomes" id="UP000014155">
    <property type="component" value="Unassembled WGS sequence"/>
</dbReference>
<dbReference type="AlphaFoldDB" id="S0FG04"/>
<dbReference type="EMBL" id="AORV01000060">
    <property type="protein sequence ID" value="EMS70120.1"/>
    <property type="molecule type" value="Genomic_DNA"/>
</dbReference>
<keyword evidence="4" id="KW-1185">Reference proteome</keyword>
<evidence type="ECO:0000313" key="4">
    <source>
        <dbReference type="Proteomes" id="UP000014155"/>
    </source>
</evidence>
<dbReference type="InterPro" id="IPR014710">
    <property type="entry name" value="RmlC-like_jellyroll"/>
</dbReference>
<evidence type="ECO:0000313" key="3">
    <source>
        <dbReference type="EMBL" id="EMS70120.1"/>
    </source>
</evidence>
<dbReference type="SUPFAM" id="SSF51182">
    <property type="entry name" value="RmlC-like cupins"/>
    <property type="match status" value="1"/>
</dbReference>
<dbReference type="RefSeq" id="WP_004629239.1">
    <property type="nucleotide sequence ID" value="NZ_AORV01000060.1"/>
</dbReference>
<name>S0FG04_RUMCE</name>
<evidence type="ECO:0000259" key="2">
    <source>
        <dbReference type="Pfam" id="PF07883"/>
    </source>
</evidence>
<protein>
    <submittedName>
        <fullName evidence="3">Cupin 2 barrel domain-containing protein</fullName>
    </submittedName>
</protein>
<dbReference type="PANTHER" id="PTHR35848:SF6">
    <property type="entry name" value="CUPIN TYPE-2 DOMAIN-CONTAINING PROTEIN"/>
    <property type="match status" value="1"/>
</dbReference>
<sequence>MILRKIWEEKDASDIREKLLINPEEAETIALGYVSINPGESTKTGFHEDEEEIYVILKGRAILTIGDEESKVVGGDVAYVPRNNVHRIKCISEEKLEYLYFANWPK</sequence>
<dbReference type="STRING" id="1195236.CTER_4251"/>
<dbReference type="InterPro" id="IPR051610">
    <property type="entry name" value="GPI/OXD"/>
</dbReference>
<reference evidence="3 4" key="1">
    <citation type="journal article" date="2013" name="Genome Announc.">
        <title>Draft Genome Sequence of the Cellulolytic, Mesophilic, Anaerobic Bacterium Clostridium termitidis Strain CT1112 (DSM 5398).</title>
        <authorList>
            <person name="Lal S."/>
            <person name="Ramachandran U."/>
            <person name="Zhang X."/>
            <person name="Munir R."/>
            <person name="Sparling R."/>
            <person name="Levin D.B."/>
        </authorList>
    </citation>
    <scope>NUCLEOTIDE SEQUENCE [LARGE SCALE GENOMIC DNA]</scope>
    <source>
        <strain evidence="3 4">CT1112</strain>
    </source>
</reference>
<keyword evidence="1" id="KW-0479">Metal-binding</keyword>
<dbReference type="PANTHER" id="PTHR35848">
    <property type="entry name" value="OXALATE-BINDING PROTEIN"/>
    <property type="match status" value="1"/>
</dbReference>
<dbReference type="InterPro" id="IPR011051">
    <property type="entry name" value="RmlC_Cupin_sf"/>
</dbReference>
<dbReference type="InterPro" id="IPR013096">
    <property type="entry name" value="Cupin_2"/>
</dbReference>
<dbReference type="Gene3D" id="2.60.120.10">
    <property type="entry name" value="Jelly Rolls"/>
    <property type="match status" value="1"/>
</dbReference>